<reference evidence="1 2" key="1">
    <citation type="submission" date="2019-03" db="EMBL/GenBank/DDBJ databases">
        <title>First draft genome of Liparis tanakae, snailfish: a comprehensive survey of snailfish specific genes.</title>
        <authorList>
            <person name="Kim W."/>
            <person name="Song I."/>
            <person name="Jeong J.-H."/>
            <person name="Kim D."/>
            <person name="Kim S."/>
            <person name="Ryu S."/>
            <person name="Song J.Y."/>
            <person name="Lee S.K."/>
        </authorList>
    </citation>
    <scope>NUCLEOTIDE SEQUENCE [LARGE SCALE GENOMIC DNA]</scope>
    <source>
        <tissue evidence="1">Muscle</tissue>
    </source>
</reference>
<accession>A0A4Z2IWF1</accession>
<gene>
    <name evidence="1" type="ORF">EYF80_007430</name>
</gene>
<protein>
    <submittedName>
        <fullName evidence="1">Uncharacterized protein</fullName>
    </submittedName>
</protein>
<dbReference type="EMBL" id="SRLO01000040">
    <property type="protein sequence ID" value="TNN82309.1"/>
    <property type="molecule type" value="Genomic_DNA"/>
</dbReference>
<proteinExistence type="predicted"/>
<comment type="caution">
    <text evidence="1">The sequence shown here is derived from an EMBL/GenBank/DDBJ whole genome shotgun (WGS) entry which is preliminary data.</text>
</comment>
<keyword evidence="2" id="KW-1185">Reference proteome</keyword>
<dbReference type="AlphaFoldDB" id="A0A4Z2IWF1"/>
<dbReference type="Proteomes" id="UP000314294">
    <property type="component" value="Unassembled WGS sequence"/>
</dbReference>
<name>A0A4Z2IWF1_9TELE</name>
<sequence length="83" mass="8690">MAWAEVPWQETAADLKSSSLGLAVMLMLRANISTATLDIIGMVNVIGGGSKGQVEEDGLLSSGEPISSSDWLVESLRPLTACL</sequence>
<evidence type="ECO:0000313" key="1">
    <source>
        <dbReference type="EMBL" id="TNN82309.1"/>
    </source>
</evidence>
<organism evidence="1 2">
    <name type="scientific">Liparis tanakae</name>
    <name type="common">Tanaka's snailfish</name>
    <dbReference type="NCBI Taxonomy" id="230148"/>
    <lineage>
        <taxon>Eukaryota</taxon>
        <taxon>Metazoa</taxon>
        <taxon>Chordata</taxon>
        <taxon>Craniata</taxon>
        <taxon>Vertebrata</taxon>
        <taxon>Euteleostomi</taxon>
        <taxon>Actinopterygii</taxon>
        <taxon>Neopterygii</taxon>
        <taxon>Teleostei</taxon>
        <taxon>Neoteleostei</taxon>
        <taxon>Acanthomorphata</taxon>
        <taxon>Eupercaria</taxon>
        <taxon>Perciformes</taxon>
        <taxon>Cottioidei</taxon>
        <taxon>Cottales</taxon>
        <taxon>Liparidae</taxon>
        <taxon>Liparis</taxon>
    </lineage>
</organism>
<evidence type="ECO:0000313" key="2">
    <source>
        <dbReference type="Proteomes" id="UP000314294"/>
    </source>
</evidence>